<feature type="transmembrane region" description="Helical" evidence="1">
    <location>
        <begin position="6"/>
        <end position="24"/>
    </location>
</feature>
<keyword evidence="1" id="KW-1133">Transmembrane helix</keyword>
<feature type="transmembrane region" description="Helical" evidence="1">
    <location>
        <begin position="122"/>
        <end position="142"/>
    </location>
</feature>
<accession>A0AB39SKM8</accession>
<gene>
    <name evidence="2" type="ORF">AB5J50_19395</name>
</gene>
<proteinExistence type="predicted"/>
<protein>
    <submittedName>
        <fullName evidence="2">DUF3592 domain-containing protein</fullName>
    </submittedName>
</protein>
<dbReference type="EMBL" id="CP163440">
    <property type="protein sequence ID" value="XDQ68667.1"/>
    <property type="molecule type" value="Genomic_DNA"/>
</dbReference>
<keyword evidence="1" id="KW-0472">Membrane</keyword>
<dbReference type="RefSeq" id="WP_369265447.1">
    <property type="nucleotide sequence ID" value="NZ_CP163440.1"/>
</dbReference>
<sequence length="156" mass="16951">MDFIFYAVPGLIMAVTILMATKVVRRSLELRSAWNSGLTAEARCLRSYTTTSGGGGDTSVSTTLHHVYEFATRDGRSVRFEEENGPSTIVEGDIVTVHYTAQHPEKATAHAPSPVKAAAGTIGFLVFFGVIIAFCIGFMITFHEVFQANDAFPDGW</sequence>
<evidence type="ECO:0000256" key="1">
    <source>
        <dbReference type="SAM" id="Phobius"/>
    </source>
</evidence>
<reference evidence="2" key="1">
    <citation type="submission" date="2024-07" db="EMBL/GenBank/DDBJ databases">
        <authorList>
            <person name="Yu S.T."/>
        </authorList>
    </citation>
    <scope>NUCLEOTIDE SEQUENCE</scope>
    <source>
        <strain evidence="2">R35</strain>
    </source>
</reference>
<organism evidence="2">
    <name type="scientific">Streptomyces sp. R35</name>
    <dbReference type="NCBI Taxonomy" id="3238630"/>
    <lineage>
        <taxon>Bacteria</taxon>
        <taxon>Bacillati</taxon>
        <taxon>Actinomycetota</taxon>
        <taxon>Actinomycetes</taxon>
        <taxon>Kitasatosporales</taxon>
        <taxon>Streptomycetaceae</taxon>
        <taxon>Streptomyces</taxon>
    </lineage>
</organism>
<evidence type="ECO:0000313" key="2">
    <source>
        <dbReference type="EMBL" id="XDQ68667.1"/>
    </source>
</evidence>
<keyword evidence="1" id="KW-0812">Transmembrane</keyword>
<dbReference type="AlphaFoldDB" id="A0AB39SKM8"/>
<name>A0AB39SKM8_9ACTN</name>